<evidence type="ECO:0000256" key="2">
    <source>
        <dbReference type="SAM" id="Phobius"/>
    </source>
</evidence>
<evidence type="ECO:0000313" key="4">
    <source>
        <dbReference type="EMBL" id="KAJ2900728.1"/>
    </source>
</evidence>
<gene>
    <name evidence="4" type="ORF">MKZ38_002264</name>
</gene>
<feature type="domain" description="HPP transmembrane region" evidence="3">
    <location>
        <begin position="60"/>
        <end position="219"/>
    </location>
</feature>
<keyword evidence="2" id="KW-0472">Membrane</keyword>
<feature type="transmembrane region" description="Helical" evidence="2">
    <location>
        <begin position="123"/>
        <end position="140"/>
    </location>
</feature>
<reference evidence="4" key="1">
    <citation type="submission" date="2022-07" db="EMBL/GenBank/DDBJ databases">
        <title>Draft genome sequence of Zalerion maritima ATCC 34329, a (micro)plastics degrading marine fungus.</title>
        <authorList>
            <person name="Paco A."/>
            <person name="Goncalves M.F.M."/>
            <person name="Rocha-Santos T.A.P."/>
            <person name="Alves A."/>
        </authorList>
    </citation>
    <scope>NUCLEOTIDE SEQUENCE</scope>
    <source>
        <strain evidence="4">ATCC 34329</strain>
    </source>
</reference>
<dbReference type="Pfam" id="PF04982">
    <property type="entry name" value="TM_HPP"/>
    <property type="match status" value="1"/>
</dbReference>
<accession>A0AAD5RQE7</accession>
<evidence type="ECO:0000256" key="1">
    <source>
        <dbReference type="SAM" id="MobiDB-lite"/>
    </source>
</evidence>
<dbReference type="InterPro" id="IPR007065">
    <property type="entry name" value="HPP"/>
</dbReference>
<dbReference type="PANTHER" id="PTHR33741:SF5">
    <property type="entry name" value="TRANSMEMBRANE PROTEIN DDB_G0269096-RELATED"/>
    <property type="match status" value="1"/>
</dbReference>
<dbReference type="EMBL" id="JAKWBI020000167">
    <property type="protein sequence ID" value="KAJ2900728.1"/>
    <property type="molecule type" value="Genomic_DNA"/>
</dbReference>
<comment type="caution">
    <text evidence="4">The sequence shown here is derived from an EMBL/GenBank/DDBJ whole genome shotgun (WGS) entry which is preliminary data.</text>
</comment>
<evidence type="ECO:0000259" key="3">
    <source>
        <dbReference type="Pfam" id="PF04982"/>
    </source>
</evidence>
<feature type="transmembrane region" description="Helical" evidence="2">
    <location>
        <begin position="147"/>
        <end position="169"/>
    </location>
</feature>
<keyword evidence="5" id="KW-1185">Reference proteome</keyword>
<name>A0AAD5RQE7_9PEZI</name>
<feature type="transmembrane region" description="Helical" evidence="2">
    <location>
        <begin position="65"/>
        <end position="82"/>
    </location>
</feature>
<dbReference type="AlphaFoldDB" id="A0AAD5RQE7"/>
<dbReference type="PANTHER" id="PTHR33741">
    <property type="entry name" value="TRANSMEMBRANE PROTEIN DDB_G0269096-RELATED"/>
    <property type="match status" value="1"/>
</dbReference>
<dbReference type="InterPro" id="IPR058581">
    <property type="entry name" value="TM_HPP"/>
</dbReference>
<feature type="region of interest" description="Disordered" evidence="1">
    <location>
        <begin position="231"/>
        <end position="276"/>
    </location>
</feature>
<feature type="transmembrane region" description="Helical" evidence="2">
    <location>
        <begin position="189"/>
        <end position="211"/>
    </location>
</feature>
<organism evidence="4 5">
    <name type="scientific">Zalerion maritima</name>
    <dbReference type="NCBI Taxonomy" id="339359"/>
    <lineage>
        <taxon>Eukaryota</taxon>
        <taxon>Fungi</taxon>
        <taxon>Dikarya</taxon>
        <taxon>Ascomycota</taxon>
        <taxon>Pezizomycotina</taxon>
        <taxon>Sordariomycetes</taxon>
        <taxon>Lulworthiomycetidae</taxon>
        <taxon>Lulworthiales</taxon>
        <taxon>Lulworthiaceae</taxon>
        <taxon>Zalerion</taxon>
    </lineage>
</organism>
<feature type="transmembrane region" description="Helical" evidence="2">
    <location>
        <begin position="94"/>
        <end position="111"/>
    </location>
</feature>
<dbReference type="Proteomes" id="UP001201980">
    <property type="component" value="Unassembled WGS sequence"/>
</dbReference>
<evidence type="ECO:0000313" key="5">
    <source>
        <dbReference type="Proteomes" id="UP001201980"/>
    </source>
</evidence>
<protein>
    <submittedName>
        <fullName evidence="4">Hpp family protein</fullName>
    </submittedName>
</protein>
<proteinExistence type="predicted"/>
<keyword evidence="2" id="KW-0812">Transmembrane</keyword>
<sequence length="276" mass="29678">MPFLNSHPSSWNFNIDAHMNPFLRPPPWSVIPYPIAHFLGYRRPSTPGSGSRLGDDSQLGNIPKIFWAAIGSFTSLSIIALVSHHIPLFRENGAPVIIGSFGAAAVLEFYSITSPLAQPRNAILSQLIASLTGVCINKLFSLSSDPYRLVGGALACALSIMFMALTNTVHPPAGATALLAVTDEHAVELGWLLVPLMMLGCAIMLSVALLVDNVQRRFPLYWWTDVELPASRGGGGESGRSIRAGDEEQGVCGEVERKDEDSSGDDAPFGQHIETI</sequence>
<keyword evidence="2" id="KW-1133">Transmembrane helix</keyword>